<proteinExistence type="predicted"/>
<dbReference type="Proteomes" id="UP000663851">
    <property type="component" value="Unassembled WGS sequence"/>
</dbReference>
<sequence length="433" mass="49920">MYGLDADESAGINVLEALKAINLSCDLHIFVNSADDTEDNYKALIHDLTQYCSGSESTKVYQVLCRMIFIELEIGCSLLNQSRSLPIKYITSETPTKLCSMNQIMHINLWIWKKLKLNKEEQMGSALAKLCTNITSSNETIRLARFFYEIAPSIKRIDSYSRNSISHKILEGSSIDRVNLKKREYAANSDGKDQNKIEYENQLLNKNIKAEFQSVKNNSDENLEGNKIGAVLDLKQKQSDSNINKTNSSENDLEQGQETESKFKNEIKKKKRNVIYRLGLDKEASGREKINERPKPKALDIETAFKSNDDKEGNWLEGSNIENKQENEADINSNRFHLMKYRENRLNVPVGTKKKLKLRPRTNLNRDNNSSKQFMTSFLLFTLCIVIIYLILTNRNKFLGLLIERYRRRYAKRGRHFDSSFGPMRLPRLSQSS</sequence>
<keyword evidence="2" id="KW-0472">Membrane</keyword>
<dbReference type="Proteomes" id="UP000663833">
    <property type="component" value="Unassembled WGS sequence"/>
</dbReference>
<evidence type="ECO:0000256" key="1">
    <source>
        <dbReference type="SAM" id="MobiDB-lite"/>
    </source>
</evidence>
<reference evidence="4" key="1">
    <citation type="submission" date="2021-02" db="EMBL/GenBank/DDBJ databases">
        <authorList>
            <person name="Nowell W R."/>
        </authorList>
    </citation>
    <scope>NUCLEOTIDE SEQUENCE</scope>
</reference>
<evidence type="ECO:0000313" key="5">
    <source>
        <dbReference type="Proteomes" id="UP000663851"/>
    </source>
</evidence>
<feature type="transmembrane region" description="Helical" evidence="2">
    <location>
        <begin position="374"/>
        <end position="392"/>
    </location>
</feature>
<gene>
    <name evidence="4" type="ORF">HFQ381_LOCUS11582</name>
    <name evidence="3" type="ORF">LUA448_LOCUS2324</name>
</gene>
<accession>A0A820FZS3</accession>
<evidence type="ECO:0000313" key="4">
    <source>
        <dbReference type="EMBL" id="CAF4269566.1"/>
    </source>
</evidence>
<dbReference type="AlphaFoldDB" id="A0A820FZS3"/>
<feature type="region of interest" description="Disordered" evidence="1">
    <location>
        <begin position="239"/>
        <end position="261"/>
    </location>
</feature>
<keyword evidence="2" id="KW-1133">Transmembrane helix</keyword>
<keyword evidence="2" id="KW-0812">Transmembrane</keyword>
<feature type="compositionally biased region" description="Polar residues" evidence="1">
    <location>
        <begin position="239"/>
        <end position="250"/>
    </location>
</feature>
<name>A0A820FZS3_9BILA</name>
<evidence type="ECO:0000256" key="2">
    <source>
        <dbReference type="SAM" id="Phobius"/>
    </source>
</evidence>
<evidence type="ECO:0000313" key="3">
    <source>
        <dbReference type="EMBL" id="CAF3202833.1"/>
    </source>
</evidence>
<protein>
    <submittedName>
        <fullName evidence="4">Uncharacterized protein</fullName>
    </submittedName>
</protein>
<dbReference type="EMBL" id="CAJOBO010000671">
    <property type="protein sequence ID" value="CAF4269566.1"/>
    <property type="molecule type" value="Genomic_DNA"/>
</dbReference>
<organism evidence="4 5">
    <name type="scientific">Rotaria socialis</name>
    <dbReference type="NCBI Taxonomy" id="392032"/>
    <lineage>
        <taxon>Eukaryota</taxon>
        <taxon>Metazoa</taxon>
        <taxon>Spiralia</taxon>
        <taxon>Gnathifera</taxon>
        <taxon>Rotifera</taxon>
        <taxon>Eurotatoria</taxon>
        <taxon>Bdelloidea</taxon>
        <taxon>Philodinida</taxon>
        <taxon>Philodinidae</taxon>
        <taxon>Rotaria</taxon>
    </lineage>
</organism>
<dbReference type="EMBL" id="CAJNYD010000062">
    <property type="protein sequence ID" value="CAF3202833.1"/>
    <property type="molecule type" value="Genomic_DNA"/>
</dbReference>
<comment type="caution">
    <text evidence="4">The sequence shown here is derived from an EMBL/GenBank/DDBJ whole genome shotgun (WGS) entry which is preliminary data.</text>
</comment>